<dbReference type="PATRIC" id="fig|1216932.3.peg.1916"/>
<evidence type="ECO:0000313" key="3">
    <source>
        <dbReference type="Proteomes" id="UP000019426"/>
    </source>
</evidence>
<gene>
    <name evidence="2" type="ORF">CM240_1917</name>
</gene>
<keyword evidence="2" id="KW-0378">Hydrolase</keyword>
<organism evidence="2 3">
    <name type="scientific">Clostridium bornimense</name>
    <dbReference type="NCBI Taxonomy" id="1216932"/>
    <lineage>
        <taxon>Bacteria</taxon>
        <taxon>Bacillati</taxon>
        <taxon>Bacillota</taxon>
        <taxon>Clostridia</taxon>
        <taxon>Eubacteriales</taxon>
        <taxon>Clostridiaceae</taxon>
        <taxon>Clostridium</taxon>
    </lineage>
</organism>
<dbReference type="InterPro" id="IPR001932">
    <property type="entry name" value="PPM-type_phosphatase-like_dom"/>
</dbReference>
<protein>
    <submittedName>
        <fullName evidence="2">Protein phosphatase</fullName>
        <ecNumber evidence="2">3.1.3.-</ecNumber>
    </submittedName>
</protein>
<dbReference type="eggNOG" id="COG0631">
    <property type="taxonomic scope" value="Bacteria"/>
</dbReference>
<dbReference type="Gene3D" id="3.60.40.10">
    <property type="entry name" value="PPM-type phosphatase domain"/>
    <property type="match status" value="1"/>
</dbReference>
<dbReference type="OrthoDB" id="9801841at2"/>
<dbReference type="RefSeq" id="WP_044038732.1">
    <property type="nucleotide sequence ID" value="NZ_HG917868.1"/>
</dbReference>
<dbReference type="SMART" id="SM00332">
    <property type="entry name" value="PP2Cc"/>
    <property type="match status" value="1"/>
</dbReference>
<evidence type="ECO:0000313" key="2">
    <source>
        <dbReference type="EMBL" id="CDM69075.1"/>
    </source>
</evidence>
<dbReference type="HOGENOM" id="CLU_034545_4_1_9"/>
<dbReference type="SUPFAM" id="SSF81606">
    <property type="entry name" value="PP2C-like"/>
    <property type="match status" value="1"/>
</dbReference>
<dbReference type="EMBL" id="HG917868">
    <property type="protein sequence ID" value="CDM69075.1"/>
    <property type="molecule type" value="Genomic_DNA"/>
</dbReference>
<dbReference type="PROSITE" id="PS51746">
    <property type="entry name" value="PPM_2"/>
    <property type="match status" value="1"/>
</dbReference>
<accession>W6SHB1</accession>
<dbReference type="GO" id="GO:0004722">
    <property type="term" value="F:protein serine/threonine phosphatase activity"/>
    <property type="evidence" value="ECO:0007669"/>
    <property type="project" value="InterPro"/>
</dbReference>
<dbReference type="PANTHER" id="PTHR47992">
    <property type="entry name" value="PROTEIN PHOSPHATASE"/>
    <property type="match status" value="1"/>
</dbReference>
<dbReference type="Pfam" id="PF13672">
    <property type="entry name" value="PP2C_2"/>
    <property type="match status" value="1"/>
</dbReference>
<dbReference type="Proteomes" id="UP000019426">
    <property type="component" value="Chromosome M2/40_rep1"/>
</dbReference>
<evidence type="ECO:0000259" key="1">
    <source>
        <dbReference type="PROSITE" id="PS51746"/>
    </source>
</evidence>
<dbReference type="AlphaFoldDB" id="W6SHB1"/>
<dbReference type="EC" id="3.1.3.-" evidence="2"/>
<dbReference type="KEGG" id="clt:CM240_1917"/>
<sequence length="234" mass="25822">MFGFVSDVGNVRTLNEDYYGYLHEKDYSIYVVADGMGGHNAGEVASKIAVEETIKNFKVNKSITESIRKANEKIYLLSVEDKNLSGMGTTITVAVIENNNIEIGHVGDSSCFVVDGNNIIKITRDHSLVQELIEIGSITEEQAKTHPNRNIITRALGTNDSIDIDVYKLELSGREKFILCTDGLSNYVEQDEMLSIVSKENCKEACLDMVELAKSRGGRDNITVIVFEGEGRGC</sequence>
<feature type="domain" description="PPM-type phosphatase" evidence="1">
    <location>
        <begin position="1"/>
        <end position="229"/>
    </location>
</feature>
<proteinExistence type="predicted"/>
<dbReference type="InterPro" id="IPR036457">
    <property type="entry name" value="PPM-type-like_dom_sf"/>
</dbReference>
<dbReference type="CDD" id="cd00143">
    <property type="entry name" value="PP2Cc"/>
    <property type="match status" value="1"/>
</dbReference>
<reference evidence="2 3" key="1">
    <citation type="submission" date="2013-11" db="EMBL/GenBank/DDBJ databases">
        <title>Complete genome sequence of Clostridum sp. M2/40.</title>
        <authorList>
            <person name="Wibberg D."/>
            <person name="Puehler A."/>
            <person name="Schlueter A."/>
        </authorList>
    </citation>
    <scope>NUCLEOTIDE SEQUENCE [LARGE SCALE GENOMIC DNA]</scope>
    <source>
        <strain evidence="3">M2/40</strain>
    </source>
</reference>
<name>W6SHB1_9CLOT</name>
<dbReference type="STRING" id="1216932.CM240_1917"/>
<keyword evidence="3" id="KW-1185">Reference proteome</keyword>
<dbReference type="SMART" id="SM00331">
    <property type="entry name" value="PP2C_SIG"/>
    <property type="match status" value="1"/>
</dbReference>
<dbReference type="NCBIfam" id="NF033484">
    <property type="entry name" value="Stp1_PP2C_phos"/>
    <property type="match status" value="1"/>
</dbReference>
<dbReference type="InterPro" id="IPR015655">
    <property type="entry name" value="PP2C"/>
</dbReference>